<feature type="domain" description="Alcohol dehydrogenase iron-type/glycerol dehydrogenase GldA" evidence="4">
    <location>
        <begin position="11"/>
        <end position="153"/>
    </location>
</feature>
<dbReference type="RefSeq" id="WP_123686300.1">
    <property type="nucleotide sequence ID" value="NZ_RKHY01000001.1"/>
</dbReference>
<evidence type="ECO:0000259" key="4">
    <source>
        <dbReference type="Pfam" id="PF00465"/>
    </source>
</evidence>
<reference evidence="6 7" key="1">
    <citation type="submission" date="2018-11" db="EMBL/GenBank/DDBJ databases">
        <title>Sequencing the genomes of 1000 actinobacteria strains.</title>
        <authorList>
            <person name="Klenk H.-P."/>
        </authorList>
    </citation>
    <scope>NUCLEOTIDE SEQUENCE [LARGE SCALE GENOMIC DNA]</scope>
    <source>
        <strain evidence="6 7">DSM 44348</strain>
    </source>
</reference>
<evidence type="ECO:0000256" key="2">
    <source>
        <dbReference type="ARBA" id="ARBA00023002"/>
    </source>
</evidence>
<dbReference type="Pfam" id="PF00465">
    <property type="entry name" value="Fe-ADH"/>
    <property type="match status" value="1"/>
</dbReference>
<evidence type="ECO:0000313" key="7">
    <source>
        <dbReference type="Proteomes" id="UP000274843"/>
    </source>
</evidence>
<dbReference type="AlphaFoldDB" id="A0A3N2H5W3"/>
<dbReference type="InterPro" id="IPR039697">
    <property type="entry name" value="Alcohol_dehydrogenase_Fe"/>
</dbReference>
<evidence type="ECO:0000256" key="1">
    <source>
        <dbReference type="ARBA" id="ARBA00007358"/>
    </source>
</evidence>
<keyword evidence="3" id="KW-0520">NAD</keyword>
<dbReference type="PANTHER" id="PTHR11496">
    <property type="entry name" value="ALCOHOL DEHYDROGENASE"/>
    <property type="match status" value="1"/>
</dbReference>
<organism evidence="6 7">
    <name type="scientific">Amycolatopsis thermoflava</name>
    <dbReference type="NCBI Taxonomy" id="84480"/>
    <lineage>
        <taxon>Bacteria</taxon>
        <taxon>Bacillati</taxon>
        <taxon>Actinomycetota</taxon>
        <taxon>Actinomycetes</taxon>
        <taxon>Pseudonocardiales</taxon>
        <taxon>Pseudonocardiaceae</taxon>
        <taxon>Amycolatopsis</taxon>
        <taxon>Amycolatopsis methanolica group</taxon>
    </lineage>
</organism>
<dbReference type="Gene3D" id="3.40.50.1970">
    <property type="match status" value="1"/>
</dbReference>
<gene>
    <name evidence="6" type="ORF">EDD35_6744</name>
</gene>
<dbReference type="GeneID" id="301847995"/>
<keyword evidence="2" id="KW-0560">Oxidoreductase</keyword>
<dbReference type="Gene3D" id="1.20.1090.10">
    <property type="entry name" value="Dehydroquinate synthase-like - alpha domain"/>
    <property type="match status" value="1"/>
</dbReference>
<sequence length="359" mass="37107">MTTEFEYVGLPYRILFGQGTLAKLNAEVSRLSRSRVLLLTAGDLPGLGDQVERLLGPLCVARFDGATLHTPVTVTEEALGQLRASGADCVVAVGGGSTTGLSKALAACTGIDQIILPTTYAGSEVTPVLGETAGGRKTTRSSPSILPETVIYDVELSRGLPVPIAVTSAVNALAHAVEALYSAQANPIVDGWALDAVSGIGKGLSRLAGEPADLGVRSDLLRGAWLAGMCLASVGMGLHHKLCHVLGGSFGLPHAITHTVILPHVMSYNASATPDVMARIGAALNVPDAASGVFDLIKQADGPTSLRELGFGFDDLGKVADEVTASPYPNPKPLTRDGILGLLSQAWYGVRPAAEMRGQ</sequence>
<evidence type="ECO:0000256" key="3">
    <source>
        <dbReference type="ARBA" id="ARBA00023027"/>
    </source>
</evidence>
<evidence type="ECO:0000259" key="5">
    <source>
        <dbReference type="Pfam" id="PF25137"/>
    </source>
</evidence>
<comment type="caution">
    <text evidence="6">The sequence shown here is derived from an EMBL/GenBank/DDBJ whole genome shotgun (WGS) entry which is preliminary data.</text>
</comment>
<name>A0A3N2H5W3_9PSEU</name>
<dbReference type="InterPro" id="IPR034786">
    <property type="entry name" value="MAR"/>
</dbReference>
<dbReference type="GO" id="GO:0018506">
    <property type="term" value="F:maleylacetate reductase activity"/>
    <property type="evidence" value="ECO:0007669"/>
    <property type="project" value="InterPro"/>
</dbReference>
<proteinExistence type="inferred from homology"/>
<dbReference type="GO" id="GO:0004022">
    <property type="term" value="F:alcohol dehydrogenase (NAD+) activity"/>
    <property type="evidence" value="ECO:0007669"/>
    <property type="project" value="TreeGrafter"/>
</dbReference>
<keyword evidence="7" id="KW-1185">Reference proteome</keyword>
<dbReference type="CDD" id="cd08177">
    <property type="entry name" value="MAR"/>
    <property type="match status" value="1"/>
</dbReference>
<dbReference type="Proteomes" id="UP000274843">
    <property type="component" value="Unassembled WGS sequence"/>
</dbReference>
<dbReference type="InterPro" id="IPR001670">
    <property type="entry name" value="ADH_Fe/GldA"/>
</dbReference>
<dbReference type="PANTHER" id="PTHR11496:SF102">
    <property type="entry name" value="ALCOHOL DEHYDROGENASE 4"/>
    <property type="match status" value="1"/>
</dbReference>
<dbReference type="GO" id="GO:0046872">
    <property type="term" value="F:metal ion binding"/>
    <property type="evidence" value="ECO:0007669"/>
    <property type="project" value="InterPro"/>
</dbReference>
<dbReference type="SUPFAM" id="SSF56796">
    <property type="entry name" value="Dehydroquinate synthase-like"/>
    <property type="match status" value="1"/>
</dbReference>
<feature type="domain" description="Fe-containing alcohol dehydrogenase-like C-terminal" evidence="5">
    <location>
        <begin position="166"/>
        <end position="347"/>
    </location>
</feature>
<protein>
    <submittedName>
        <fullName evidence="6">Alcohol dehydrogenase class IV</fullName>
    </submittedName>
</protein>
<comment type="similarity">
    <text evidence="1">Belongs to the iron-containing alcohol dehydrogenase family.</text>
</comment>
<dbReference type="InterPro" id="IPR056798">
    <property type="entry name" value="ADH_Fe_C"/>
</dbReference>
<dbReference type="Pfam" id="PF25137">
    <property type="entry name" value="ADH_Fe_C"/>
    <property type="match status" value="1"/>
</dbReference>
<dbReference type="EMBL" id="RKHY01000001">
    <property type="protein sequence ID" value="ROS44308.1"/>
    <property type="molecule type" value="Genomic_DNA"/>
</dbReference>
<accession>A0A3N2H5W3</accession>
<evidence type="ECO:0000313" key="6">
    <source>
        <dbReference type="EMBL" id="ROS44308.1"/>
    </source>
</evidence>